<reference evidence="8 9" key="1">
    <citation type="submission" date="2019-01" db="EMBL/GenBank/DDBJ databases">
        <title>Chengkuizengella sp. nov., isolated from deep-sea sediment of East Pacific Ocean.</title>
        <authorList>
            <person name="Yang J."/>
            <person name="Lai Q."/>
            <person name="Shao Z."/>
        </authorList>
    </citation>
    <scope>NUCLEOTIDE SEQUENCE [LARGE SCALE GENOMIC DNA]</scope>
    <source>
        <strain evidence="8 9">YPA3-1-1</strain>
    </source>
</reference>
<keyword evidence="5" id="KW-0677">Repeat</keyword>
<evidence type="ECO:0000259" key="7">
    <source>
        <dbReference type="PROSITE" id="PS50075"/>
    </source>
</evidence>
<dbReference type="InterPro" id="IPR045851">
    <property type="entry name" value="AMP-bd_C_sf"/>
</dbReference>
<dbReference type="Proteomes" id="UP000448943">
    <property type="component" value="Unassembled WGS sequence"/>
</dbReference>
<gene>
    <name evidence="8" type="ORF">ERL59_20365</name>
</gene>
<dbReference type="Gene3D" id="2.30.38.10">
    <property type="entry name" value="Luciferase, Domain 3"/>
    <property type="match status" value="1"/>
</dbReference>
<dbReference type="GO" id="GO:0003824">
    <property type="term" value="F:catalytic activity"/>
    <property type="evidence" value="ECO:0007669"/>
    <property type="project" value="InterPro"/>
</dbReference>
<dbReference type="OrthoDB" id="9765680at2"/>
<comment type="similarity">
    <text evidence="2">Belongs to the ATP-dependent AMP-binding enzyme family.</text>
</comment>
<dbReference type="RefSeq" id="WP_160648104.1">
    <property type="nucleotide sequence ID" value="NZ_SIJB01000085.1"/>
</dbReference>
<dbReference type="FunFam" id="1.10.1200.10:FF:000005">
    <property type="entry name" value="Nonribosomal peptide synthetase 1"/>
    <property type="match status" value="1"/>
</dbReference>
<dbReference type="GO" id="GO:0043041">
    <property type="term" value="P:amino acid activation for nonribosomal peptide biosynthetic process"/>
    <property type="evidence" value="ECO:0007669"/>
    <property type="project" value="TreeGrafter"/>
</dbReference>
<evidence type="ECO:0000256" key="4">
    <source>
        <dbReference type="ARBA" id="ARBA00022553"/>
    </source>
</evidence>
<dbReference type="Pfam" id="PF00668">
    <property type="entry name" value="Condensation"/>
    <property type="match status" value="1"/>
</dbReference>
<name>A0A6N9Q9I4_9BACL</name>
<keyword evidence="3" id="KW-0596">Phosphopantetheine</keyword>
<dbReference type="InterPro" id="IPR036736">
    <property type="entry name" value="ACP-like_sf"/>
</dbReference>
<dbReference type="SUPFAM" id="SSF56801">
    <property type="entry name" value="Acetyl-CoA synthetase-like"/>
    <property type="match status" value="1"/>
</dbReference>
<proteinExistence type="inferred from homology"/>
<evidence type="ECO:0000256" key="6">
    <source>
        <dbReference type="ARBA" id="ARBA00023194"/>
    </source>
</evidence>
<dbReference type="PANTHER" id="PTHR45527">
    <property type="entry name" value="NONRIBOSOMAL PEPTIDE SYNTHETASE"/>
    <property type="match status" value="1"/>
</dbReference>
<dbReference type="Pfam" id="PF13193">
    <property type="entry name" value="AMP-binding_C"/>
    <property type="match status" value="1"/>
</dbReference>
<keyword evidence="9" id="KW-1185">Reference proteome</keyword>
<evidence type="ECO:0000256" key="1">
    <source>
        <dbReference type="ARBA" id="ARBA00001957"/>
    </source>
</evidence>
<feature type="non-terminal residue" evidence="8">
    <location>
        <position position="345"/>
    </location>
</feature>
<comment type="caution">
    <text evidence="8">The sequence shown here is derived from an EMBL/GenBank/DDBJ whole genome shotgun (WGS) entry which is preliminary data.</text>
</comment>
<sequence length="345" mass="39583">LDERLNPVPFNTVGEMYISGDGVARGYLNRADLTSERFINNPFVEGERMYKTGDLAKRLNSRIEYLGRSDDQVKVRGYRIELGEIESQVQKHPGIIETVVIVNEGKTAGDKTICAYVVSETKINTTELRKHLSQTLPEYMLPSYFVQLDKMPLTPNGKLDRKALPVPEGNLNQDVQYVAPSNKLESQLVSLWEEVLNIKTVGIKDNFFELGGHSIKAVQIVSKLNQEMKVDLTLRDIFSFPTIEQFSKQIQQLDHQQYHFIPQLEQKQTFPASSAQKRMYVLQQLEEHNTSYNMPSVMTITGALNQKRFEKAMYALVKRHESLRTSFEMLEGELVQRIHDQVDVE</sequence>
<evidence type="ECO:0000256" key="2">
    <source>
        <dbReference type="ARBA" id="ARBA00006432"/>
    </source>
</evidence>
<dbReference type="GO" id="GO:0044550">
    <property type="term" value="P:secondary metabolite biosynthetic process"/>
    <property type="evidence" value="ECO:0007669"/>
    <property type="project" value="TreeGrafter"/>
</dbReference>
<dbReference type="PANTHER" id="PTHR45527:SF1">
    <property type="entry name" value="FATTY ACID SYNTHASE"/>
    <property type="match status" value="1"/>
</dbReference>
<keyword evidence="4" id="KW-0597">Phosphoprotein</keyword>
<dbReference type="AlphaFoldDB" id="A0A6N9Q9I4"/>
<dbReference type="SUPFAM" id="SSF52777">
    <property type="entry name" value="CoA-dependent acyltransferases"/>
    <property type="match status" value="1"/>
</dbReference>
<dbReference type="InterPro" id="IPR001242">
    <property type="entry name" value="Condensation_dom"/>
</dbReference>
<accession>A0A6N9Q9I4</accession>
<dbReference type="GO" id="GO:0005829">
    <property type="term" value="C:cytosol"/>
    <property type="evidence" value="ECO:0007669"/>
    <property type="project" value="TreeGrafter"/>
</dbReference>
<dbReference type="InterPro" id="IPR023213">
    <property type="entry name" value="CAT-like_dom_sf"/>
</dbReference>
<evidence type="ECO:0000256" key="5">
    <source>
        <dbReference type="ARBA" id="ARBA00022737"/>
    </source>
</evidence>
<evidence type="ECO:0000313" key="8">
    <source>
        <dbReference type="EMBL" id="NBI31283.1"/>
    </source>
</evidence>
<dbReference type="PROSITE" id="PS00012">
    <property type="entry name" value="PHOSPHOPANTETHEINE"/>
    <property type="match status" value="1"/>
</dbReference>
<dbReference type="GO" id="GO:0008610">
    <property type="term" value="P:lipid biosynthetic process"/>
    <property type="evidence" value="ECO:0007669"/>
    <property type="project" value="UniProtKB-ARBA"/>
</dbReference>
<dbReference type="Gene3D" id="3.30.559.10">
    <property type="entry name" value="Chloramphenicol acetyltransferase-like domain"/>
    <property type="match status" value="1"/>
</dbReference>
<evidence type="ECO:0000313" key="9">
    <source>
        <dbReference type="Proteomes" id="UP000448943"/>
    </source>
</evidence>
<dbReference type="InterPro" id="IPR006162">
    <property type="entry name" value="Ppantetheine_attach_site"/>
</dbReference>
<dbReference type="SUPFAM" id="SSF47336">
    <property type="entry name" value="ACP-like"/>
    <property type="match status" value="1"/>
</dbReference>
<dbReference type="InterPro" id="IPR025110">
    <property type="entry name" value="AMP-bd_C"/>
</dbReference>
<dbReference type="Pfam" id="PF00550">
    <property type="entry name" value="PP-binding"/>
    <property type="match status" value="1"/>
</dbReference>
<dbReference type="InterPro" id="IPR009081">
    <property type="entry name" value="PP-bd_ACP"/>
</dbReference>
<comment type="cofactor">
    <cofactor evidence="1">
        <name>pantetheine 4'-phosphate</name>
        <dbReference type="ChEBI" id="CHEBI:47942"/>
    </cofactor>
</comment>
<dbReference type="FunFam" id="3.30.300.30:FF:000010">
    <property type="entry name" value="Enterobactin synthetase component F"/>
    <property type="match status" value="1"/>
</dbReference>
<dbReference type="GO" id="GO:0031177">
    <property type="term" value="F:phosphopantetheine binding"/>
    <property type="evidence" value="ECO:0007669"/>
    <property type="project" value="TreeGrafter"/>
</dbReference>
<keyword evidence="6" id="KW-0045">Antibiotic biosynthesis</keyword>
<evidence type="ECO:0000256" key="3">
    <source>
        <dbReference type="ARBA" id="ARBA00022450"/>
    </source>
</evidence>
<dbReference type="Gene3D" id="3.30.300.30">
    <property type="match status" value="1"/>
</dbReference>
<organism evidence="8 9">
    <name type="scientific">Chengkuizengella marina</name>
    <dbReference type="NCBI Taxonomy" id="2507566"/>
    <lineage>
        <taxon>Bacteria</taxon>
        <taxon>Bacillati</taxon>
        <taxon>Bacillota</taxon>
        <taxon>Bacilli</taxon>
        <taxon>Bacillales</taxon>
        <taxon>Paenibacillaceae</taxon>
        <taxon>Chengkuizengella</taxon>
    </lineage>
</organism>
<feature type="domain" description="Carrier" evidence="7">
    <location>
        <begin position="179"/>
        <end position="254"/>
    </location>
</feature>
<protein>
    <recommendedName>
        <fullName evidence="7">Carrier domain-containing protein</fullName>
    </recommendedName>
</protein>
<feature type="non-terminal residue" evidence="8">
    <location>
        <position position="1"/>
    </location>
</feature>
<dbReference type="PROSITE" id="PS50075">
    <property type="entry name" value="CARRIER"/>
    <property type="match status" value="1"/>
</dbReference>
<dbReference type="Gene3D" id="1.10.1200.10">
    <property type="entry name" value="ACP-like"/>
    <property type="match status" value="1"/>
</dbReference>
<dbReference type="GO" id="GO:0017000">
    <property type="term" value="P:antibiotic biosynthetic process"/>
    <property type="evidence" value="ECO:0007669"/>
    <property type="project" value="UniProtKB-KW"/>
</dbReference>
<dbReference type="EMBL" id="SIJB01000085">
    <property type="protein sequence ID" value="NBI31283.1"/>
    <property type="molecule type" value="Genomic_DNA"/>
</dbReference>